<dbReference type="InterPro" id="IPR014529">
    <property type="entry name" value="UCP026631"/>
</dbReference>
<accession>A0A4S8QD49</accession>
<feature type="transmembrane region" description="Helical" evidence="2">
    <location>
        <begin position="236"/>
        <end position="260"/>
    </location>
</feature>
<comment type="caution">
    <text evidence="4">The sequence shown here is derived from an EMBL/GenBank/DDBJ whole genome shotgun (WGS) entry which is preliminary data.</text>
</comment>
<keyword evidence="2" id="KW-0812">Transmembrane</keyword>
<dbReference type="RefSeq" id="WP_136536007.1">
    <property type="nucleotide sequence ID" value="NZ_STGY01000067.1"/>
</dbReference>
<dbReference type="AlphaFoldDB" id="A0A4S8QD49"/>
<feature type="domain" description="YdbS-like PH" evidence="3">
    <location>
        <begin position="405"/>
        <end position="483"/>
    </location>
</feature>
<dbReference type="InterPro" id="IPR005182">
    <property type="entry name" value="YdbS-like_PH"/>
</dbReference>
<dbReference type="PANTHER" id="PTHR34473:SF2">
    <property type="entry name" value="UPF0699 TRANSMEMBRANE PROTEIN YDBT"/>
    <property type="match status" value="1"/>
</dbReference>
<dbReference type="PIRSF" id="PIRSF026631">
    <property type="entry name" value="UCP026631"/>
    <property type="match status" value="1"/>
</dbReference>
<dbReference type="Pfam" id="PF03703">
    <property type="entry name" value="bPH_2"/>
    <property type="match status" value="2"/>
</dbReference>
<evidence type="ECO:0000256" key="1">
    <source>
        <dbReference type="SAM" id="MobiDB-lite"/>
    </source>
</evidence>
<dbReference type="EMBL" id="STGY01000067">
    <property type="protein sequence ID" value="THV38424.1"/>
    <property type="molecule type" value="Genomic_DNA"/>
</dbReference>
<keyword evidence="2" id="KW-1133">Transmembrane helix</keyword>
<feature type="transmembrane region" description="Helical" evidence="2">
    <location>
        <begin position="266"/>
        <end position="291"/>
    </location>
</feature>
<reference evidence="4 5" key="2">
    <citation type="submission" date="2019-05" db="EMBL/GenBank/DDBJ databases">
        <title>Glycomyces buryatensis sp. nov.</title>
        <authorList>
            <person name="Nikitina E."/>
        </authorList>
    </citation>
    <scope>NUCLEOTIDE SEQUENCE [LARGE SCALE GENOMIC DNA]</scope>
    <source>
        <strain evidence="4 5">18</strain>
    </source>
</reference>
<feature type="region of interest" description="Disordered" evidence="1">
    <location>
        <begin position="1"/>
        <end position="26"/>
    </location>
</feature>
<reference evidence="5" key="1">
    <citation type="submission" date="2019-04" db="EMBL/GenBank/DDBJ databases">
        <title>Nocardioides xinjiangensis sp. nov.</title>
        <authorList>
            <person name="Liu S."/>
        </authorList>
    </citation>
    <scope>NUCLEOTIDE SEQUENCE [LARGE SCALE GENOMIC DNA]</scope>
    <source>
        <strain evidence="5">18</strain>
    </source>
</reference>
<dbReference type="OrthoDB" id="3190163at2"/>
<keyword evidence="5" id="KW-1185">Reference proteome</keyword>
<feature type="transmembrane region" description="Helical" evidence="2">
    <location>
        <begin position="85"/>
        <end position="105"/>
    </location>
</feature>
<dbReference type="PANTHER" id="PTHR34473">
    <property type="entry name" value="UPF0699 TRANSMEMBRANE PROTEIN YDBS"/>
    <property type="match status" value="1"/>
</dbReference>
<evidence type="ECO:0000259" key="3">
    <source>
        <dbReference type="Pfam" id="PF03703"/>
    </source>
</evidence>
<feature type="domain" description="YdbS-like PH" evidence="3">
    <location>
        <begin position="110"/>
        <end position="182"/>
    </location>
</feature>
<proteinExistence type="predicted"/>
<protein>
    <recommendedName>
        <fullName evidence="3">YdbS-like PH domain-containing protein</fullName>
    </recommendedName>
</protein>
<organism evidence="4 5">
    <name type="scientific">Glycomyces buryatensis</name>
    <dbReference type="NCBI Taxonomy" id="2570927"/>
    <lineage>
        <taxon>Bacteria</taxon>
        <taxon>Bacillati</taxon>
        <taxon>Actinomycetota</taxon>
        <taxon>Actinomycetes</taxon>
        <taxon>Glycomycetales</taxon>
        <taxon>Glycomycetaceae</taxon>
        <taxon>Glycomyces</taxon>
    </lineage>
</organism>
<evidence type="ECO:0000313" key="5">
    <source>
        <dbReference type="Proteomes" id="UP000308760"/>
    </source>
</evidence>
<gene>
    <name evidence="4" type="ORF">FAB82_18410</name>
</gene>
<sequence>MSAAHPGEAAEPEPTPAAAPDQWPAPPLADWPIGPEVAPTASAPPPGVPRQRLHPLTPLLESFRFFAAAIAAAGIQVVTSQNYLFAVYIALAAAVLGGVGSLISIQYRGFVIWGPELHIYGGVFTRNHRTVPLGRLQSVDVARPLRARLFGLAQLNIEVAGSDGTDAKLAYLKADRALELRGELLAIAGRPSGDVAVDGDVAETDESAEEVKTPPPGQVVPPVRVRRLATASLLEALPVQISALVIFGAAYLTAGSIFGFNRVTTTVWVGFIAPALLGYVQSTIATVNKFLRNCRFRLRRDGQSLLIERGLTDTSHETVPQDRVTAVSFERPVLWRGRRWRRVEVSTAAAAQSSAGVGTRLTTVLPVGEPDLVAAVTEAAVPGLPSQFTVERPPRRARWRMPLRWKWNGAALDEQVFVVRHGLLVNTYFAVPYARIQSVTVVQGPLQRLQGLATVRAMTAGGLGNDAVAYHRDAREAASMADELRERADAAAALETPRLS</sequence>
<evidence type="ECO:0000256" key="2">
    <source>
        <dbReference type="SAM" id="Phobius"/>
    </source>
</evidence>
<keyword evidence="2" id="KW-0472">Membrane</keyword>
<name>A0A4S8QD49_9ACTN</name>
<evidence type="ECO:0000313" key="4">
    <source>
        <dbReference type="EMBL" id="THV38424.1"/>
    </source>
</evidence>
<dbReference type="Proteomes" id="UP000308760">
    <property type="component" value="Unassembled WGS sequence"/>
</dbReference>
<feature type="compositionally biased region" description="Pro residues" evidence="1">
    <location>
        <begin position="13"/>
        <end position="26"/>
    </location>
</feature>